<protein>
    <submittedName>
        <fullName evidence="1">Uncharacterized protein</fullName>
    </submittedName>
</protein>
<keyword evidence="2" id="KW-1185">Reference proteome</keyword>
<dbReference type="AlphaFoldDB" id="A0A8J6BD41"/>
<organism evidence="1 2">
    <name type="scientific">Eleutherodactylus coqui</name>
    <name type="common">Puerto Rican coqui</name>
    <dbReference type="NCBI Taxonomy" id="57060"/>
    <lineage>
        <taxon>Eukaryota</taxon>
        <taxon>Metazoa</taxon>
        <taxon>Chordata</taxon>
        <taxon>Craniata</taxon>
        <taxon>Vertebrata</taxon>
        <taxon>Euteleostomi</taxon>
        <taxon>Amphibia</taxon>
        <taxon>Batrachia</taxon>
        <taxon>Anura</taxon>
        <taxon>Neobatrachia</taxon>
        <taxon>Hyloidea</taxon>
        <taxon>Eleutherodactylidae</taxon>
        <taxon>Eleutherodactylinae</taxon>
        <taxon>Eleutherodactylus</taxon>
        <taxon>Eleutherodactylus</taxon>
    </lineage>
</organism>
<reference evidence="1" key="1">
    <citation type="thesis" date="2020" institute="ProQuest LLC" country="789 East Eisenhower Parkway, Ann Arbor, MI, USA">
        <title>Comparative Genomics and Chromosome Evolution.</title>
        <authorList>
            <person name="Mudd A.B."/>
        </authorList>
    </citation>
    <scope>NUCLEOTIDE SEQUENCE</scope>
    <source>
        <strain evidence="1">HN-11 Male</strain>
        <tissue evidence="1">Kidney and liver</tissue>
    </source>
</reference>
<comment type="caution">
    <text evidence="1">The sequence shown here is derived from an EMBL/GenBank/DDBJ whole genome shotgun (WGS) entry which is preliminary data.</text>
</comment>
<sequence length="132" mass="14941">MRAICTLGKKILHPHAFTCRANANASLWVARGADLLCRGHTRILLTQESVDRWIPDNYLLMTCWLSIEMSEHCPQRVPARSEEKVWLPVESGEERRADLSLPLTPAPTCSLPQLTSHLRRQPNLFFRAAGTP</sequence>
<dbReference type="EMBL" id="WNTK01103531">
    <property type="protein sequence ID" value="KAG9460173.1"/>
    <property type="molecule type" value="Genomic_DNA"/>
</dbReference>
<accession>A0A8J6BD41</accession>
<evidence type="ECO:0000313" key="2">
    <source>
        <dbReference type="Proteomes" id="UP000770717"/>
    </source>
</evidence>
<evidence type="ECO:0000313" key="1">
    <source>
        <dbReference type="EMBL" id="KAG9460173.1"/>
    </source>
</evidence>
<proteinExistence type="predicted"/>
<gene>
    <name evidence="1" type="ORF">GDO78_013770</name>
</gene>
<name>A0A8J6BD41_ELECQ</name>
<dbReference type="Proteomes" id="UP000770717">
    <property type="component" value="Unassembled WGS sequence"/>
</dbReference>